<dbReference type="InterPro" id="IPR036410">
    <property type="entry name" value="HSP_DnaJ_Cys-rich_dom_sf"/>
</dbReference>
<evidence type="ECO:0000259" key="10">
    <source>
        <dbReference type="PROSITE" id="PS51188"/>
    </source>
</evidence>
<dbReference type="STRING" id="71717.A0A4Y7TYW9"/>
<dbReference type="CDD" id="cd10719">
    <property type="entry name" value="DnaJ_zf"/>
    <property type="match status" value="1"/>
</dbReference>
<keyword evidence="2" id="KW-0677">Repeat</keyword>
<evidence type="ECO:0000259" key="9">
    <source>
        <dbReference type="PROSITE" id="PS50076"/>
    </source>
</evidence>
<evidence type="ECO:0000256" key="3">
    <source>
        <dbReference type="ARBA" id="ARBA00022771"/>
    </source>
</evidence>
<keyword evidence="12" id="KW-1185">Reference proteome</keyword>
<keyword evidence="1 7" id="KW-0479">Metal-binding</keyword>
<dbReference type="GO" id="GO:0005737">
    <property type="term" value="C:cytoplasm"/>
    <property type="evidence" value="ECO:0007669"/>
    <property type="project" value="TreeGrafter"/>
</dbReference>
<dbReference type="InterPro" id="IPR001305">
    <property type="entry name" value="HSP_DnaJ_Cys-rich_dom"/>
</dbReference>
<feature type="zinc finger region" description="CR-type" evidence="7">
    <location>
        <begin position="226"/>
        <end position="307"/>
    </location>
</feature>
<feature type="compositionally biased region" description="Low complexity" evidence="8">
    <location>
        <begin position="450"/>
        <end position="472"/>
    </location>
</feature>
<dbReference type="GO" id="GO:0051082">
    <property type="term" value="F:unfolded protein binding"/>
    <property type="evidence" value="ECO:0007669"/>
    <property type="project" value="InterPro"/>
</dbReference>
<dbReference type="GO" id="GO:0008270">
    <property type="term" value="F:zinc ion binding"/>
    <property type="evidence" value="ECO:0007669"/>
    <property type="project" value="UniProtKB-KW"/>
</dbReference>
<dbReference type="CDD" id="cd06257">
    <property type="entry name" value="DnaJ"/>
    <property type="match status" value="1"/>
</dbReference>
<evidence type="ECO:0000313" key="11">
    <source>
        <dbReference type="EMBL" id="TEB39355.1"/>
    </source>
</evidence>
<dbReference type="InterPro" id="IPR012724">
    <property type="entry name" value="DnaJ"/>
</dbReference>
<dbReference type="GO" id="GO:0009408">
    <property type="term" value="P:response to heat"/>
    <property type="evidence" value="ECO:0007669"/>
    <property type="project" value="InterPro"/>
</dbReference>
<dbReference type="Pfam" id="PF00226">
    <property type="entry name" value="DnaJ"/>
    <property type="match status" value="1"/>
</dbReference>
<accession>A0A4Y7TYW9</accession>
<evidence type="ECO:0000256" key="7">
    <source>
        <dbReference type="PROSITE-ProRule" id="PRU00546"/>
    </source>
</evidence>
<dbReference type="Gene3D" id="2.10.230.10">
    <property type="entry name" value="Heat shock protein DnaJ, cysteine-rich domain"/>
    <property type="match status" value="1"/>
</dbReference>
<keyword evidence="5" id="KW-0143">Chaperone</keyword>
<dbReference type="PANTHER" id="PTHR43096:SF52">
    <property type="entry name" value="DNAJ HOMOLOG 1, MITOCHONDRIAL-RELATED"/>
    <property type="match status" value="1"/>
</dbReference>
<organism evidence="11 12">
    <name type="scientific">Coprinellus micaceus</name>
    <name type="common">Glistening ink-cap mushroom</name>
    <name type="synonym">Coprinus micaceus</name>
    <dbReference type="NCBI Taxonomy" id="71717"/>
    <lineage>
        <taxon>Eukaryota</taxon>
        <taxon>Fungi</taxon>
        <taxon>Dikarya</taxon>
        <taxon>Basidiomycota</taxon>
        <taxon>Agaricomycotina</taxon>
        <taxon>Agaricomycetes</taxon>
        <taxon>Agaricomycetidae</taxon>
        <taxon>Agaricales</taxon>
        <taxon>Agaricineae</taxon>
        <taxon>Psathyrellaceae</taxon>
        <taxon>Coprinellus</taxon>
    </lineage>
</organism>
<dbReference type="FunFam" id="2.60.260.20:FF:000005">
    <property type="entry name" value="Chaperone protein dnaJ 1, mitochondrial"/>
    <property type="match status" value="1"/>
</dbReference>
<feature type="compositionally biased region" description="Basic and acidic residues" evidence="8">
    <location>
        <begin position="476"/>
        <end position="501"/>
    </location>
</feature>
<feature type="region of interest" description="Disordered" evidence="8">
    <location>
        <begin position="446"/>
        <end position="507"/>
    </location>
</feature>
<dbReference type="PROSITE" id="PS50076">
    <property type="entry name" value="DNAJ_2"/>
    <property type="match status" value="1"/>
</dbReference>
<dbReference type="InterPro" id="IPR008971">
    <property type="entry name" value="HSP40/DnaJ_pept-bd"/>
</dbReference>
<keyword evidence="4 7" id="KW-0862">Zinc</keyword>
<dbReference type="Proteomes" id="UP000298030">
    <property type="component" value="Unassembled WGS sequence"/>
</dbReference>
<dbReference type="InterPro" id="IPR036869">
    <property type="entry name" value="J_dom_sf"/>
</dbReference>
<evidence type="ECO:0000313" key="12">
    <source>
        <dbReference type="Proteomes" id="UP000298030"/>
    </source>
</evidence>
<feature type="domain" description="J" evidence="9">
    <location>
        <begin position="63"/>
        <end position="127"/>
    </location>
</feature>
<evidence type="ECO:0000256" key="2">
    <source>
        <dbReference type="ARBA" id="ARBA00022737"/>
    </source>
</evidence>
<keyword evidence="3 7" id="KW-0863">Zinc-finger</keyword>
<evidence type="ECO:0000256" key="1">
    <source>
        <dbReference type="ARBA" id="ARBA00022723"/>
    </source>
</evidence>
<dbReference type="EMBL" id="QPFP01000002">
    <property type="protein sequence ID" value="TEB39355.1"/>
    <property type="molecule type" value="Genomic_DNA"/>
</dbReference>
<dbReference type="SMART" id="SM00271">
    <property type="entry name" value="DnaJ"/>
    <property type="match status" value="1"/>
</dbReference>
<dbReference type="HAMAP" id="MF_01152">
    <property type="entry name" value="DnaJ"/>
    <property type="match status" value="1"/>
</dbReference>
<evidence type="ECO:0000256" key="5">
    <source>
        <dbReference type="ARBA" id="ARBA00023186"/>
    </source>
</evidence>
<dbReference type="CDD" id="cd10747">
    <property type="entry name" value="DnaJ_C"/>
    <property type="match status" value="1"/>
</dbReference>
<reference evidence="11 12" key="1">
    <citation type="journal article" date="2019" name="Nat. Ecol. Evol.">
        <title>Megaphylogeny resolves global patterns of mushroom evolution.</title>
        <authorList>
            <person name="Varga T."/>
            <person name="Krizsan K."/>
            <person name="Foldi C."/>
            <person name="Dima B."/>
            <person name="Sanchez-Garcia M."/>
            <person name="Sanchez-Ramirez S."/>
            <person name="Szollosi G.J."/>
            <person name="Szarkandi J.G."/>
            <person name="Papp V."/>
            <person name="Albert L."/>
            <person name="Andreopoulos W."/>
            <person name="Angelini C."/>
            <person name="Antonin V."/>
            <person name="Barry K.W."/>
            <person name="Bougher N.L."/>
            <person name="Buchanan P."/>
            <person name="Buyck B."/>
            <person name="Bense V."/>
            <person name="Catcheside P."/>
            <person name="Chovatia M."/>
            <person name="Cooper J."/>
            <person name="Damon W."/>
            <person name="Desjardin D."/>
            <person name="Finy P."/>
            <person name="Geml J."/>
            <person name="Haridas S."/>
            <person name="Hughes K."/>
            <person name="Justo A."/>
            <person name="Karasinski D."/>
            <person name="Kautmanova I."/>
            <person name="Kiss B."/>
            <person name="Kocsube S."/>
            <person name="Kotiranta H."/>
            <person name="LaButti K.M."/>
            <person name="Lechner B.E."/>
            <person name="Liimatainen K."/>
            <person name="Lipzen A."/>
            <person name="Lukacs Z."/>
            <person name="Mihaltcheva S."/>
            <person name="Morgado L.N."/>
            <person name="Niskanen T."/>
            <person name="Noordeloos M.E."/>
            <person name="Ohm R.A."/>
            <person name="Ortiz-Santana B."/>
            <person name="Ovrebo C."/>
            <person name="Racz N."/>
            <person name="Riley R."/>
            <person name="Savchenko A."/>
            <person name="Shiryaev A."/>
            <person name="Soop K."/>
            <person name="Spirin V."/>
            <person name="Szebenyi C."/>
            <person name="Tomsovsky M."/>
            <person name="Tulloss R.E."/>
            <person name="Uehling J."/>
            <person name="Grigoriev I.V."/>
            <person name="Vagvolgyi C."/>
            <person name="Papp T."/>
            <person name="Martin F.M."/>
            <person name="Miettinen O."/>
            <person name="Hibbett D.S."/>
            <person name="Nagy L.G."/>
        </authorList>
    </citation>
    <scope>NUCLEOTIDE SEQUENCE [LARGE SCALE GENOMIC DNA]</scope>
    <source>
        <strain evidence="11 12">FP101781</strain>
    </source>
</reference>
<dbReference type="PROSITE" id="PS00636">
    <property type="entry name" value="DNAJ_1"/>
    <property type="match status" value="1"/>
</dbReference>
<dbReference type="Gene3D" id="2.60.260.20">
    <property type="entry name" value="Urease metallochaperone UreE, N-terminal domain"/>
    <property type="match status" value="2"/>
</dbReference>
<dbReference type="Pfam" id="PF01556">
    <property type="entry name" value="DnaJ_C"/>
    <property type="match status" value="1"/>
</dbReference>
<dbReference type="Pfam" id="PF00684">
    <property type="entry name" value="DnaJ_CXXCXGXG"/>
    <property type="match status" value="1"/>
</dbReference>
<name>A0A4Y7TYW9_COPMI</name>
<dbReference type="PROSITE" id="PS51188">
    <property type="entry name" value="ZF_CR"/>
    <property type="match status" value="1"/>
</dbReference>
<dbReference type="InterPro" id="IPR002939">
    <property type="entry name" value="DnaJ_C"/>
</dbReference>
<comment type="caution">
    <text evidence="11">The sequence shown here is derived from an EMBL/GenBank/DDBJ whole genome shotgun (WGS) entry which is preliminary data.</text>
</comment>
<dbReference type="GO" id="GO:0042026">
    <property type="term" value="P:protein refolding"/>
    <property type="evidence" value="ECO:0007669"/>
    <property type="project" value="TreeGrafter"/>
</dbReference>
<evidence type="ECO:0000256" key="4">
    <source>
        <dbReference type="ARBA" id="ARBA00022833"/>
    </source>
</evidence>
<proteinExistence type="inferred from homology"/>
<dbReference type="SUPFAM" id="SSF46565">
    <property type="entry name" value="Chaperone J-domain"/>
    <property type="match status" value="1"/>
</dbReference>
<protein>
    <recommendedName>
        <fullName evidence="6">DnaJ homolog 1, mitochondrial</fullName>
    </recommendedName>
</protein>
<dbReference type="OrthoDB" id="10256793at2759"/>
<dbReference type="FunFam" id="2.10.230.10:FF:000001">
    <property type="entry name" value="DnaJ subfamily A member 2"/>
    <property type="match status" value="1"/>
</dbReference>
<evidence type="ECO:0000256" key="8">
    <source>
        <dbReference type="SAM" id="MobiDB-lite"/>
    </source>
</evidence>
<dbReference type="PRINTS" id="PR00625">
    <property type="entry name" value="JDOMAIN"/>
</dbReference>
<dbReference type="InterPro" id="IPR018253">
    <property type="entry name" value="DnaJ_domain_CS"/>
</dbReference>
<dbReference type="PANTHER" id="PTHR43096">
    <property type="entry name" value="DNAJ HOMOLOG 1, MITOCHONDRIAL-RELATED"/>
    <property type="match status" value="1"/>
</dbReference>
<gene>
    <name evidence="11" type="ORF">FA13DRAFT_1725344</name>
</gene>
<dbReference type="AlphaFoldDB" id="A0A4Y7TYW9"/>
<evidence type="ECO:0000256" key="6">
    <source>
        <dbReference type="ARBA" id="ARBA00072890"/>
    </source>
</evidence>
<sequence length="507" mass="53431">MLGHKFSSFVAFYSCSRQLSARAYSTLQSRRSLGPNERLFRLARAARHKRCFHSTNRVQASKSPYDILGVGKDASAPDIKKAYFSLARKYHPDTNPDKGAREKFQEIQEAYDTLKDDKKKAAYDKYGSASQQPGFDPDAFAQGFGGGFGGFGGAGGRSGFRAGFGGFQDFSEVFGGGRQGGPSGDLFEQLFGAYAGGGRGPRANVNVRGSDIETSVNVSFMEAAKGTTKTVTIQPVANCGTCSGSGLKAGAKRSTCGTCGGSGERTFVINNGFQMASTCDACGGQGTTIPRSGQCGTCGGAGKVRVKKAVQVTIPAGIEDGMAIRVPNSGDAPISGSGPFGDLLVRVNVARSTVFQRQGNNLYFNAQIPFYTSLLGGRVRVPTLDGNVDVRVPGGTQPGEEMVLRGRGIHGLYNSTSGDLFVRFSVQMPRSMSKRQRELIQMYADEAEGKSASSGSSSPESTTTGSSSSNETEPPESEKDAASNESKPEEKEPDGLTKDDGASATKN</sequence>
<feature type="domain" description="CR-type" evidence="10">
    <location>
        <begin position="226"/>
        <end position="307"/>
    </location>
</feature>
<dbReference type="Gene3D" id="1.10.287.110">
    <property type="entry name" value="DnaJ domain"/>
    <property type="match status" value="1"/>
</dbReference>
<dbReference type="SUPFAM" id="SSF49493">
    <property type="entry name" value="HSP40/DnaJ peptide-binding domain"/>
    <property type="match status" value="2"/>
</dbReference>
<dbReference type="SUPFAM" id="SSF57938">
    <property type="entry name" value="DnaJ/Hsp40 cysteine-rich domain"/>
    <property type="match status" value="1"/>
</dbReference>
<dbReference type="InterPro" id="IPR001623">
    <property type="entry name" value="DnaJ_domain"/>
</dbReference>
<dbReference type="GO" id="GO:0031072">
    <property type="term" value="F:heat shock protein binding"/>
    <property type="evidence" value="ECO:0007669"/>
    <property type="project" value="InterPro"/>
</dbReference>
<dbReference type="GO" id="GO:0005524">
    <property type="term" value="F:ATP binding"/>
    <property type="evidence" value="ECO:0007669"/>
    <property type="project" value="InterPro"/>
</dbReference>